<evidence type="ECO:0000256" key="1">
    <source>
        <dbReference type="SAM" id="MobiDB-lite"/>
    </source>
</evidence>
<feature type="region of interest" description="Disordered" evidence="1">
    <location>
        <begin position="1"/>
        <end position="31"/>
    </location>
</feature>
<feature type="compositionally biased region" description="Polar residues" evidence="1">
    <location>
        <begin position="1"/>
        <end position="21"/>
    </location>
</feature>
<evidence type="ECO:0000313" key="2">
    <source>
        <dbReference type="EMBL" id="KAF1990910.1"/>
    </source>
</evidence>
<feature type="compositionally biased region" description="Low complexity" evidence="1">
    <location>
        <begin position="22"/>
        <end position="31"/>
    </location>
</feature>
<accession>A0A6G1HD13</accession>
<protein>
    <submittedName>
        <fullName evidence="2">Uncharacterized protein</fullName>
    </submittedName>
</protein>
<sequence length="253" mass="26749">MSTATSSPTANLTTTASSNMTSTISPSANSTLSSSSVFATISISANRTSTASSSMTSTTPARSGVQALVNGGFDTYNNATTNPNQIVPRWAPSSPFLYANWTFSNGKAFSQHNVSSPTANLYNRLAQTFDPAPPVSSTWNLTFSVFPSFDPNVTCQVFAFTNPSGTFLLPITTIDASSNGRTTVFNATGVFSPTVVVTSFNFGAFCKSTMAVPRTLYAGLKFDDFSLTYGALGAVIFVFAKRIGIYDANLSMF</sequence>
<gene>
    <name evidence="2" type="ORF">K402DRAFT_460310</name>
</gene>
<dbReference type="EMBL" id="ML977141">
    <property type="protein sequence ID" value="KAF1990910.1"/>
    <property type="molecule type" value="Genomic_DNA"/>
</dbReference>
<name>A0A6G1HD13_9PEZI</name>
<evidence type="ECO:0000313" key="3">
    <source>
        <dbReference type="Proteomes" id="UP000800041"/>
    </source>
</evidence>
<organism evidence="2 3">
    <name type="scientific">Aulographum hederae CBS 113979</name>
    <dbReference type="NCBI Taxonomy" id="1176131"/>
    <lineage>
        <taxon>Eukaryota</taxon>
        <taxon>Fungi</taxon>
        <taxon>Dikarya</taxon>
        <taxon>Ascomycota</taxon>
        <taxon>Pezizomycotina</taxon>
        <taxon>Dothideomycetes</taxon>
        <taxon>Pleosporomycetidae</taxon>
        <taxon>Aulographales</taxon>
        <taxon>Aulographaceae</taxon>
    </lineage>
</organism>
<dbReference type="Proteomes" id="UP000800041">
    <property type="component" value="Unassembled WGS sequence"/>
</dbReference>
<reference evidence="2" key="1">
    <citation type="journal article" date="2020" name="Stud. Mycol.">
        <title>101 Dothideomycetes genomes: a test case for predicting lifestyles and emergence of pathogens.</title>
        <authorList>
            <person name="Haridas S."/>
            <person name="Albert R."/>
            <person name="Binder M."/>
            <person name="Bloem J."/>
            <person name="Labutti K."/>
            <person name="Salamov A."/>
            <person name="Andreopoulos B."/>
            <person name="Baker S."/>
            <person name="Barry K."/>
            <person name="Bills G."/>
            <person name="Bluhm B."/>
            <person name="Cannon C."/>
            <person name="Castanera R."/>
            <person name="Culley D."/>
            <person name="Daum C."/>
            <person name="Ezra D."/>
            <person name="Gonzalez J."/>
            <person name="Henrissat B."/>
            <person name="Kuo A."/>
            <person name="Liang C."/>
            <person name="Lipzen A."/>
            <person name="Lutzoni F."/>
            <person name="Magnuson J."/>
            <person name="Mondo S."/>
            <person name="Nolan M."/>
            <person name="Ohm R."/>
            <person name="Pangilinan J."/>
            <person name="Park H.-J."/>
            <person name="Ramirez L."/>
            <person name="Alfaro M."/>
            <person name="Sun H."/>
            <person name="Tritt A."/>
            <person name="Yoshinaga Y."/>
            <person name="Zwiers L.-H."/>
            <person name="Turgeon B."/>
            <person name="Goodwin S."/>
            <person name="Spatafora J."/>
            <person name="Crous P."/>
            <person name="Grigoriev I."/>
        </authorList>
    </citation>
    <scope>NUCLEOTIDE SEQUENCE</scope>
    <source>
        <strain evidence="2">CBS 113979</strain>
    </source>
</reference>
<proteinExistence type="predicted"/>
<keyword evidence="3" id="KW-1185">Reference proteome</keyword>
<dbReference type="AlphaFoldDB" id="A0A6G1HD13"/>